<sequence>MDKLLLQKIEQCRKEMIALSGSYKLTSEVMVETSKKLDHLLNEYQLKNNQ</sequence>
<keyword evidence="2" id="KW-1185">Reference proteome</keyword>
<evidence type="ECO:0000313" key="2">
    <source>
        <dbReference type="Proteomes" id="UP000676917"/>
    </source>
</evidence>
<proteinExistence type="predicted"/>
<gene>
    <name evidence="1" type="ORF">J43TS3_20870</name>
</gene>
<dbReference type="EMBL" id="BORP01000003">
    <property type="protein sequence ID" value="GIO27476.1"/>
    <property type="molecule type" value="Genomic_DNA"/>
</dbReference>
<dbReference type="Gene3D" id="4.10.280.10">
    <property type="entry name" value="Helix-loop-helix DNA-binding domain"/>
    <property type="match status" value="1"/>
</dbReference>
<dbReference type="InterPro" id="IPR018540">
    <property type="entry name" value="Spo0E-like"/>
</dbReference>
<dbReference type="GO" id="GO:0046983">
    <property type="term" value="F:protein dimerization activity"/>
    <property type="evidence" value="ECO:0007669"/>
    <property type="project" value="InterPro"/>
</dbReference>
<dbReference type="SUPFAM" id="SSF140500">
    <property type="entry name" value="BAS1536-like"/>
    <property type="match status" value="1"/>
</dbReference>
<accession>A0A920C629</accession>
<dbReference type="Proteomes" id="UP000676917">
    <property type="component" value="Unassembled WGS sequence"/>
</dbReference>
<protein>
    <recommendedName>
        <fullName evidence="3">Spo0E like sporulation regulatory protein</fullName>
    </recommendedName>
</protein>
<comment type="caution">
    <text evidence="1">The sequence shown here is derived from an EMBL/GenBank/DDBJ whole genome shotgun (WGS) entry which is preliminary data.</text>
</comment>
<reference evidence="1" key="1">
    <citation type="submission" date="2021-03" db="EMBL/GenBank/DDBJ databases">
        <title>Antimicrobial resistance genes in bacteria isolated from Japanese honey, and their potential for conferring macrolide and lincosamide resistance in the American foulbrood pathogen Paenibacillus larvae.</title>
        <authorList>
            <person name="Okamoto M."/>
            <person name="Kumagai M."/>
            <person name="Kanamori H."/>
            <person name="Takamatsu D."/>
        </authorList>
    </citation>
    <scope>NUCLEOTIDE SEQUENCE</scope>
    <source>
        <strain evidence="1">J43TS3</strain>
    </source>
</reference>
<dbReference type="RefSeq" id="WP_212920943.1">
    <property type="nucleotide sequence ID" value="NZ_BORP01000003.1"/>
</dbReference>
<dbReference type="InterPro" id="IPR037208">
    <property type="entry name" value="Spo0E-like_sf"/>
</dbReference>
<organism evidence="1 2">
    <name type="scientific">Ornithinibacillus bavariensis</name>
    <dbReference type="NCBI Taxonomy" id="545502"/>
    <lineage>
        <taxon>Bacteria</taxon>
        <taxon>Bacillati</taxon>
        <taxon>Bacillota</taxon>
        <taxon>Bacilli</taxon>
        <taxon>Bacillales</taxon>
        <taxon>Bacillaceae</taxon>
        <taxon>Ornithinibacillus</taxon>
    </lineage>
</organism>
<dbReference type="Pfam" id="PF09388">
    <property type="entry name" value="SpoOE-like"/>
    <property type="match status" value="1"/>
</dbReference>
<dbReference type="GO" id="GO:0043937">
    <property type="term" value="P:regulation of sporulation"/>
    <property type="evidence" value="ECO:0007669"/>
    <property type="project" value="InterPro"/>
</dbReference>
<dbReference type="InterPro" id="IPR036638">
    <property type="entry name" value="HLH_DNA-bd_sf"/>
</dbReference>
<evidence type="ECO:0008006" key="3">
    <source>
        <dbReference type="Google" id="ProtNLM"/>
    </source>
</evidence>
<dbReference type="AlphaFoldDB" id="A0A920C629"/>
<evidence type="ECO:0000313" key="1">
    <source>
        <dbReference type="EMBL" id="GIO27476.1"/>
    </source>
</evidence>
<name>A0A920C629_9BACI</name>